<reference evidence="3" key="1">
    <citation type="journal article" date="2021" name="PeerJ">
        <title>Extensive microbial diversity within the chicken gut microbiome revealed by metagenomics and culture.</title>
        <authorList>
            <person name="Gilroy R."/>
            <person name="Ravi A."/>
            <person name="Getino M."/>
            <person name="Pursley I."/>
            <person name="Horton D.L."/>
            <person name="Alikhan N.F."/>
            <person name="Baker D."/>
            <person name="Gharbi K."/>
            <person name="Hall N."/>
            <person name="Watson M."/>
            <person name="Adriaenssens E.M."/>
            <person name="Foster-Nyarko E."/>
            <person name="Jarju S."/>
            <person name="Secka A."/>
            <person name="Antonio M."/>
            <person name="Oren A."/>
            <person name="Chaudhuri R.R."/>
            <person name="La Ragione R."/>
            <person name="Hildebrand F."/>
            <person name="Pallen M.J."/>
        </authorList>
    </citation>
    <scope>NUCLEOTIDE SEQUENCE</scope>
    <source>
        <strain evidence="3">ChiGjej1B1-1692</strain>
    </source>
</reference>
<dbReference type="GO" id="GO:0016758">
    <property type="term" value="F:hexosyltransferase activity"/>
    <property type="evidence" value="ECO:0007669"/>
    <property type="project" value="TreeGrafter"/>
</dbReference>
<dbReference type="CDD" id="cd06533">
    <property type="entry name" value="Glyco_transf_WecG_TagA"/>
    <property type="match status" value="1"/>
</dbReference>
<evidence type="ECO:0000256" key="1">
    <source>
        <dbReference type="ARBA" id="ARBA00022676"/>
    </source>
</evidence>
<proteinExistence type="predicted"/>
<organism evidence="3 4">
    <name type="scientific">Candidatus Mediterraneibacter faecigallinarum</name>
    <dbReference type="NCBI Taxonomy" id="2838669"/>
    <lineage>
        <taxon>Bacteria</taxon>
        <taxon>Bacillati</taxon>
        <taxon>Bacillota</taxon>
        <taxon>Clostridia</taxon>
        <taxon>Lachnospirales</taxon>
        <taxon>Lachnospiraceae</taxon>
        <taxon>Mediterraneibacter</taxon>
    </lineage>
</organism>
<gene>
    <name evidence="3" type="ORF">H9757_06840</name>
</gene>
<sequence length="199" mass="22004">MRTYYNKIYKGTKKEFLNILKERIAGGKQAFVITANPEILMLGRKLPEMNAALVDKETLIVPDGIGVIRGGAQLGYAFKERIPGVEICESLFDYADKKGCSIYLFGAEKSVLEALVAKIRKEYPGAVLAGYTDGYVKDKEKVFCRITEMQPDIVLAALGAPKQELLIHKYYRRAGKGVFIGVGGSFDVLSGRKKRAPAF</sequence>
<evidence type="ECO:0000256" key="2">
    <source>
        <dbReference type="ARBA" id="ARBA00022679"/>
    </source>
</evidence>
<protein>
    <submittedName>
        <fullName evidence="3">WecB/TagA/CpsF family glycosyltransferase</fullName>
    </submittedName>
</protein>
<dbReference type="EMBL" id="DWWK01000096">
    <property type="protein sequence ID" value="HJC38762.1"/>
    <property type="molecule type" value="Genomic_DNA"/>
</dbReference>
<name>A0A9D2NUM0_9FIRM</name>
<comment type="caution">
    <text evidence="3">The sequence shown here is derived from an EMBL/GenBank/DDBJ whole genome shotgun (WGS) entry which is preliminary data.</text>
</comment>
<dbReference type="PANTHER" id="PTHR34136:SF1">
    <property type="entry name" value="UDP-N-ACETYL-D-MANNOSAMINURONIC ACID TRANSFERASE"/>
    <property type="match status" value="1"/>
</dbReference>
<keyword evidence="1" id="KW-0328">Glycosyltransferase</keyword>
<keyword evidence="2" id="KW-0808">Transferase</keyword>
<dbReference type="PANTHER" id="PTHR34136">
    <property type="match status" value="1"/>
</dbReference>
<accession>A0A9D2NUM0</accession>
<dbReference type="NCBIfam" id="TIGR00696">
    <property type="entry name" value="wecG_tagA_cpsF"/>
    <property type="match status" value="1"/>
</dbReference>
<evidence type="ECO:0000313" key="3">
    <source>
        <dbReference type="EMBL" id="HJC38762.1"/>
    </source>
</evidence>
<feature type="non-terminal residue" evidence="3">
    <location>
        <position position="199"/>
    </location>
</feature>
<dbReference type="Pfam" id="PF03808">
    <property type="entry name" value="Glyco_tran_WecG"/>
    <property type="match status" value="1"/>
</dbReference>
<dbReference type="Proteomes" id="UP000823894">
    <property type="component" value="Unassembled WGS sequence"/>
</dbReference>
<evidence type="ECO:0000313" key="4">
    <source>
        <dbReference type="Proteomes" id="UP000823894"/>
    </source>
</evidence>
<reference evidence="3" key="2">
    <citation type="submission" date="2021-04" db="EMBL/GenBank/DDBJ databases">
        <authorList>
            <person name="Gilroy R."/>
        </authorList>
    </citation>
    <scope>NUCLEOTIDE SEQUENCE</scope>
    <source>
        <strain evidence="3">ChiGjej1B1-1692</strain>
    </source>
</reference>
<dbReference type="AlphaFoldDB" id="A0A9D2NUM0"/>
<dbReference type="InterPro" id="IPR004629">
    <property type="entry name" value="WecG_TagA_CpsF"/>
</dbReference>